<dbReference type="InterPro" id="IPR004274">
    <property type="entry name" value="FCP1_dom"/>
</dbReference>
<dbReference type="Pfam" id="PF03031">
    <property type="entry name" value="NIF"/>
    <property type="match status" value="1"/>
</dbReference>
<dbReference type="PANTHER" id="PTHR12210">
    <property type="entry name" value="DULLARD PROTEIN PHOSPHATASE"/>
    <property type="match status" value="1"/>
</dbReference>
<dbReference type="GeneID" id="37026115"/>
<name>A0A316UX17_9BASI</name>
<dbReference type="AlphaFoldDB" id="A0A316UX17"/>
<dbReference type="RefSeq" id="XP_025364126.1">
    <property type="nucleotide sequence ID" value="XM_025504292.1"/>
</dbReference>
<dbReference type="Proteomes" id="UP000245884">
    <property type="component" value="Unassembled WGS sequence"/>
</dbReference>
<evidence type="ECO:0000313" key="3">
    <source>
        <dbReference type="Proteomes" id="UP000245884"/>
    </source>
</evidence>
<dbReference type="SMART" id="SM00577">
    <property type="entry name" value="CPDc"/>
    <property type="match status" value="1"/>
</dbReference>
<dbReference type="PROSITE" id="PS50969">
    <property type="entry name" value="FCP1"/>
    <property type="match status" value="1"/>
</dbReference>
<dbReference type="InterPro" id="IPR050365">
    <property type="entry name" value="TIM50"/>
</dbReference>
<proteinExistence type="predicted"/>
<dbReference type="Gene3D" id="3.40.50.1000">
    <property type="entry name" value="HAD superfamily/HAD-like"/>
    <property type="match status" value="1"/>
</dbReference>
<keyword evidence="3" id="KW-1185">Reference proteome</keyword>
<organism evidence="2 3">
    <name type="scientific">Jaminaea rosea</name>
    <dbReference type="NCBI Taxonomy" id="1569628"/>
    <lineage>
        <taxon>Eukaryota</taxon>
        <taxon>Fungi</taxon>
        <taxon>Dikarya</taxon>
        <taxon>Basidiomycota</taxon>
        <taxon>Ustilaginomycotina</taxon>
        <taxon>Exobasidiomycetes</taxon>
        <taxon>Microstromatales</taxon>
        <taxon>Microstromatales incertae sedis</taxon>
        <taxon>Jaminaea</taxon>
    </lineage>
</organism>
<evidence type="ECO:0000313" key="2">
    <source>
        <dbReference type="EMBL" id="PWN29514.1"/>
    </source>
</evidence>
<feature type="domain" description="FCP1 homology" evidence="1">
    <location>
        <begin position="41"/>
        <end position="210"/>
    </location>
</feature>
<dbReference type="GO" id="GO:0016791">
    <property type="term" value="F:phosphatase activity"/>
    <property type="evidence" value="ECO:0007669"/>
    <property type="project" value="InterPro"/>
</dbReference>
<dbReference type="OrthoDB" id="277011at2759"/>
<dbReference type="InterPro" id="IPR011948">
    <property type="entry name" value="Dullard_phosphatase"/>
</dbReference>
<dbReference type="InterPro" id="IPR023214">
    <property type="entry name" value="HAD_sf"/>
</dbReference>
<reference evidence="2 3" key="1">
    <citation type="journal article" date="2018" name="Mol. Biol. Evol.">
        <title>Broad Genomic Sampling Reveals a Smut Pathogenic Ancestry of the Fungal Clade Ustilaginomycotina.</title>
        <authorList>
            <person name="Kijpornyongpan T."/>
            <person name="Mondo S.J."/>
            <person name="Barry K."/>
            <person name="Sandor L."/>
            <person name="Lee J."/>
            <person name="Lipzen A."/>
            <person name="Pangilinan J."/>
            <person name="LaButti K."/>
            <person name="Hainaut M."/>
            <person name="Henrissat B."/>
            <person name="Grigoriev I.V."/>
            <person name="Spatafora J.W."/>
            <person name="Aime M.C."/>
        </authorList>
    </citation>
    <scope>NUCLEOTIDE SEQUENCE [LARGE SCALE GENOMIC DNA]</scope>
    <source>
        <strain evidence="2 3">MCA 5214</strain>
    </source>
</reference>
<dbReference type="EMBL" id="KZ819663">
    <property type="protein sequence ID" value="PWN29514.1"/>
    <property type="molecule type" value="Genomic_DNA"/>
</dbReference>
<accession>A0A316UX17</accession>
<dbReference type="NCBIfam" id="TIGR02251">
    <property type="entry name" value="HIF-SF_euk"/>
    <property type="match status" value="1"/>
</dbReference>
<protein>
    <submittedName>
        <fullName evidence="2">NIF-domain-containing protein</fullName>
    </submittedName>
</protein>
<evidence type="ECO:0000259" key="1">
    <source>
        <dbReference type="PROSITE" id="PS50969"/>
    </source>
</evidence>
<dbReference type="InterPro" id="IPR036412">
    <property type="entry name" value="HAD-like_sf"/>
</dbReference>
<dbReference type="STRING" id="1569628.A0A316UX17"/>
<dbReference type="CDD" id="cd07521">
    <property type="entry name" value="HAD_FCP1-like"/>
    <property type="match status" value="1"/>
</dbReference>
<gene>
    <name evidence="2" type="ORF">BDZ90DRAFT_216877</name>
</gene>
<dbReference type="FunFam" id="3.40.50.1000:FF:000270">
    <property type="entry name" value="Nuclear envelope-endoplasmic reticulum network protein"/>
    <property type="match status" value="1"/>
</dbReference>
<sequence>MLVHEPKARKVTGELPEKSQSFQAWRPAATPPTVPRTAAVIHHTPKILVLDLDETLIHSTSRSPTWTALRNQHSSVRPHMVEVVLDGRSVIYHVYKRPYVDVFLRKVASWYHVVIFTASVQEYADPVIDWLDQGRGLIAGRLFRDACTYKNGSYLKNLSIVDGDLSRVCLVDNSPASYHLNPSNGIPVEGWTHDAADEGLLDLLPVLDSLRFAQDVRHVLGLRITESQQAGAAK</sequence>
<dbReference type="SUPFAM" id="SSF56784">
    <property type="entry name" value="HAD-like"/>
    <property type="match status" value="1"/>
</dbReference>